<accession>A0AAV7S171</accession>
<evidence type="ECO:0000313" key="3">
    <source>
        <dbReference type="Proteomes" id="UP001066276"/>
    </source>
</evidence>
<name>A0AAV7S171_PLEWA</name>
<reference evidence="2" key="1">
    <citation type="journal article" date="2022" name="bioRxiv">
        <title>Sequencing and chromosome-scale assembly of the giantPleurodeles waltlgenome.</title>
        <authorList>
            <person name="Brown T."/>
            <person name="Elewa A."/>
            <person name="Iarovenko S."/>
            <person name="Subramanian E."/>
            <person name="Araus A.J."/>
            <person name="Petzold A."/>
            <person name="Susuki M."/>
            <person name="Suzuki K.-i.T."/>
            <person name="Hayashi T."/>
            <person name="Toyoda A."/>
            <person name="Oliveira C."/>
            <person name="Osipova E."/>
            <person name="Leigh N.D."/>
            <person name="Simon A."/>
            <person name="Yun M.H."/>
        </authorList>
    </citation>
    <scope>NUCLEOTIDE SEQUENCE</scope>
    <source>
        <strain evidence="2">20211129_DDA</strain>
        <tissue evidence="2">Liver</tissue>
    </source>
</reference>
<dbReference type="Proteomes" id="UP001066276">
    <property type="component" value="Chromosome 5"/>
</dbReference>
<evidence type="ECO:0000256" key="1">
    <source>
        <dbReference type="SAM" id="MobiDB-lite"/>
    </source>
</evidence>
<protein>
    <submittedName>
        <fullName evidence="2">Uncharacterized protein</fullName>
    </submittedName>
</protein>
<feature type="region of interest" description="Disordered" evidence="1">
    <location>
        <begin position="126"/>
        <end position="168"/>
    </location>
</feature>
<feature type="compositionally biased region" description="Polar residues" evidence="1">
    <location>
        <begin position="154"/>
        <end position="168"/>
    </location>
</feature>
<comment type="caution">
    <text evidence="2">The sequence shown here is derived from an EMBL/GenBank/DDBJ whole genome shotgun (WGS) entry which is preliminary data.</text>
</comment>
<sequence length="168" mass="18564">MGQGLQREAGLGEEQKETWRLVCVKGYNIRSEVPSHLRKQRVGMRGHACGQHTDAGSFFGYKGRQASATERLKKPTTHYREECEPVAKAQGGKQGKASLGHCTEPELDEDLEELLNKARDLLAKQLKDGTNKTDTSPVDWDLPKKQRTAPGPKQKSSPIGTSRTVPLT</sequence>
<evidence type="ECO:0000313" key="2">
    <source>
        <dbReference type="EMBL" id="KAJ1156995.1"/>
    </source>
</evidence>
<keyword evidence="3" id="KW-1185">Reference proteome</keyword>
<proteinExistence type="predicted"/>
<gene>
    <name evidence="2" type="ORF">NDU88_009711</name>
</gene>
<organism evidence="2 3">
    <name type="scientific">Pleurodeles waltl</name>
    <name type="common">Iberian ribbed newt</name>
    <dbReference type="NCBI Taxonomy" id="8319"/>
    <lineage>
        <taxon>Eukaryota</taxon>
        <taxon>Metazoa</taxon>
        <taxon>Chordata</taxon>
        <taxon>Craniata</taxon>
        <taxon>Vertebrata</taxon>
        <taxon>Euteleostomi</taxon>
        <taxon>Amphibia</taxon>
        <taxon>Batrachia</taxon>
        <taxon>Caudata</taxon>
        <taxon>Salamandroidea</taxon>
        <taxon>Salamandridae</taxon>
        <taxon>Pleurodelinae</taxon>
        <taxon>Pleurodeles</taxon>
    </lineage>
</organism>
<dbReference type="EMBL" id="JANPWB010000009">
    <property type="protein sequence ID" value="KAJ1156995.1"/>
    <property type="molecule type" value="Genomic_DNA"/>
</dbReference>
<dbReference type="AlphaFoldDB" id="A0AAV7S171"/>